<protein>
    <submittedName>
        <fullName evidence="2">Uncharacterized protein</fullName>
    </submittedName>
</protein>
<dbReference type="RefSeq" id="XP_066702926.1">
    <property type="nucleotide sequence ID" value="XM_066840299.1"/>
</dbReference>
<keyword evidence="1" id="KW-0812">Transmembrane</keyword>
<comment type="caution">
    <text evidence="2">The sequence shown here is derived from an EMBL/GenBank/DDBJ whole genome shotgun (WGS) entry which is preliminary data.</text>
</comment>
<keyword evidence="1" id="KW-1133">Transmembrane helix</keyword>
<keyword evidence="3" id="KW-1185">Reference proteome</keyword>
<sequence length="79" mass="9298">MKYNLDEAEWEARYKETYLEQVQPNSWFWNWFIVGLFGVWVLTCTIPVAAYFARRHTGWSGPVAKQIAEAEGREKKAQV</sequence>
<proteinExistence type="predicted"/>
<dbReference type="GeneID" id="92073361"/>
<accession>A0ABR1QLJ4</accession>
<evidence type="ECO:0000313" key="2">
    <source>
        <dbReference type="EMBL" id="KAK7959223.1"/>
    </source>
</evidence>
<evidence type="ECO:0000256" key="1">
    <source>
        <dbReference type="SAM" id="Phobius"/>
    </source>
</evidence>
<organism evidence="2 3">
    <name type="scientific">Apiospora aurea</name>
    <dbReference type="NCBI Taxonomy" id="335848"/>
    <lineage>
        <taxon>Eukaryota</taxon>
        <taxon>Fungi</taxon>
        <taxon>Dikarya</taxon>
        <taxon>Ascomycota</taxon>
        <taxon>Pezizomycotina</taxon>
        <taxon>Sordariomycetes</taxon>
        <taxon>Xylariomycetidae</taxon>
        <taxon>Amphisphaeriales</taxon>
        <taxon>Apiosporaceae</taxon>
        <taxon>Apiospora</taxon>
    </lineage>
</organism>
<name>A0ABR1QLJ4_9PEZI</name>
<gene>
    <name evidence="2" type="ORF">PG986_004077</name>
</gene>
<keyword evidence="1" id="KW-0472">Membrane</keyword>
<reference evidence="2 3" key="1">
    <citation type="submission" date="2023-01" db="EMBL/GenBank/DDBJ databases">
        <title>Analysis of 21 Apiospora genomes using comparative genomics revels a genus with tremendous synthesis potential of carbohydrate active enzymes and secondary metabolites.</title>
        <authorList>
            <person name="Sorensen T."/>
        </authorList>
    </citation>
    <scope>NUCLEOTIDE SEQUENCE [LARGE SCALE GENOMIC DNA]</scope>
    <source>
        <strain evidence="2 3">CBS 24483</strain>
    </source>
</reference>
<evidence type="ECO:0000313" key="3">
    <source>
        <dbReference type="Proteomes" id="UP001391051"/>
    </source>
</evidence>
<feature type="transmembrane region" description="Helical" evidence="1">
    <location>
        <begin position="28"/>
        <end position="52"/>
    </location>
</feature>
<dbReference type="Proteomes" id="UP001391051">
    <property type="component" value="Unassembled WGS sequence"/>
</dbReference>
<dbReference type="EMBL" id="JAQQWE010000003">
    <property type="protein sequence ID" value="KAK7959223.1"/>
    <property type="molecule type" value="Genomic_DNA"/>
</dbReference>